<dbReference type="Pfam" id="PF13812">
    <property type="entry name" value="PPR_3"/>
    <property type="match status" value="1"/>
</dbReference>
<dbReference type="InterPro" id="IPR002885">
    <property type="entry name" value="PPR_rpt"/>
</dbReference>
<dbReference type="PANTHER" id="PTHR47926:SF490">
    <property type="entry name" value="REPEAT-LIKE SUPERFAMILY PROTEIN, PUTATIVE-RELATED"/>
    <property type="match status" value="1"/>
</dbReference>
<gene>
    <name evidence="3" type="ORF">BVC80_8955g19</name>
</gene>
<dbReference type="GO" id="GO:0003723">
    <property type="term" value="F:RNA binding"/>
    <property type="evidence" value="ECO:0007669"/>
    <property type="project" value="InterPro"/>
</dbReference>
<feature type="repeat" description="PPR" evidence="2">
    <location>
        <begin position="5"/>
        <end position="39"/>
    </location>
</feature>
<dbReference type="Pfam" id="PF13041">
    <property type="entry name" value="PPR_2"/>
    <property type="match status" value="1"/>
</dbReference>
<evidence type="ECO:0000256" key="2">
    <source>
        <dbReference type="PROSITE-ProRule" id="PRU00708"/>
    </source>
</evidence>
<dbReference type="Pfam" id="PF01535">
    <property type="entry name" value="PPR"/>
    <property type="match status" value="1"/>
</dbReference>
<keyword evidence="4" id="KW-1185">Reference proteome</keyword>
<dbReference type="AlphaFoldDB" id="A0A200QWP2"/>
<dbReference type="Proteomes" id="UP000195402">
    <property type="component" value="Unassembled WGS sequence"/>
</dbReference>
<dbReference type="Pfam" id="PF20431">
    <property type="entry name" value="E_motif"/>
    <property type="match status" value="1"/>
</dbReference>
<reference evidence="3 4" key="1">
    <citation type="journal article" date="2017" name="Mol. Plant">
        <title>The Genome of Medicinal Plant Macleaya cordata Provides New Insights into Benzylisoquinoline Alkaloids Metabolism.</title>
        <authorList>
            <person name="Liu X."/>
            <person name="Liu Y."/>
            <person name="Huang P."/>
            <person name="Ma Y."/>
            <person name="Qing Z."/>
            <person name="Tang Q."/>
            <person name="Cao H."/>
            <person name="Cheng P."/>
            <person name="Zheng Y."/>
            <person name="Yuan Z."/>
            <person name="Zhou Y."/>
            <person name="Liu J."/>
            <person name="Tang Z."/>
            <person name="Zhuo Y."/>
            <person name="Zhang Y."/>
            <person name="Yu L."/>
            <person name="Huang J."/>
            <person name="Yang P."/>
            <person name="Peng Q."/>
            <person name="Zhang J."/>
            <person name="Jiang W."/>
            <person name="Zhang Z."/>
            <person name="Lin K."/>
            <person name="Ro D.K."/>
            <person name="Chen X."/>
            <person name="Xiong X."/>
            <person name="Shang Y."/>
            <person name="Huang S."/>
            <person name="Zeng J."/>
        </authorList>
    </citation>
    <scope>NUCLEOTIDE SEQUENCE [LARGE SCALE GENOMIC DNA]</scope>
    <source>
        <strain evidence="4">cv. BLH2017</strain>
        <tissue evidence="3">Root</tissue>
    </source>
</reference>
<evidence type="ECO:0000313" key="4">
    <source>
        <dbReference type="Proteomes" id="UP000195402"/>
    </source>
</evidence>
<dbReference type="OrthoDB" id="1877720at2759"/>
<sequence>MPQRDVVSWTVLIEGNRNAGRLNDALFAFERMQFSGVEPNRVTMVNALSACASSGVLEMGVWIHDYITRNGWEFDVILGTSLIDMYGKCGKIEMGLCVFESMSEKNVFTWNSLIRGLALAKNVEEALDWFFKMQKEGIKADEVTLIGVLCACSHGGLVERGRQIFRLLINGNYGFSPNIKHYGCMVDLLGRAGFLEEALEFIEYMPFEPTKAMWGALLGGSRANGDLKLSEFSVRRLVELEPENGSYYVLLSNLYAEMGRWGDVEKVRRMMKEKGLEKDLGCSFIELEEPKKDVFELLTPLRSHPI</sequence>
<dbReference type="FunFam" id="1.25.40.10:FF:001204">
    <property type="entry name" value="Pentatricopeptide (PPR) repeat protein-like"/>
    <property type="match status" value="1"/>
</dbReference>
<organism evidence="3 4">
    <name type="scientific">Macleaya cordata</name>
    <name type="common">Five-seeded plume-poppy</name>
    <name type="synonym">Bocconia cordata</name>
    <dbReference type="NCBI Taxonomy" id="56857"/>
    <lineage>
        <taxon>Eukaryota</taxon>
        <taxon>Viridiplantae</taxon>
        <taxon>Streptophyta</taxon>
        <taxon>Embryophyta</taxon>
        <taxon>Tracheophyta</taxon>
        <taxon>Spermatophyta</taxon>
        <taxon>Magnoliopsida</taxon>
        <taxon>Ranunculales</taxon>
        <taxon>Papaveraceae</taxon>
        <taxon>Papaveroideae</taxon>
        <taxon>Macleaya</taxon>
    </lineage>
</organism>
<protein>
    <submittedName>
        <fullName evidence="3">Pentatricopeptide repeat</fullName>
    </submittedName>
</protein>
<dbReference type="Gene3D" id="1.25.40.10">
    <property type="entry name" value="Tetratricopeptide repeat domain"/>
    <property type="match status" value="3"/>
</dbReference>
<dbReference type="InterPro" id="IPR046960">
    <property type="entry name" value="PPR_At4g14850-like_plant"/>
</dbReference>
<dbReference type="EMBL" id="MVGT01000943">
    <property type="protein sequence ID" value="OVA14852.1"/>
    <property type="molecule type" value="Genomic_DNA"/>
</dbReference>
<dbReference type="PANTHER" id="PTHR47926">
    <property type="entry name" value="PENTATRICOPEPTIDE REPEAT-CONTAINING PROTEIN"/>
    <property type="match status" value="1"/>
</dbReference>
<dbReference type="InterPro" id="IPR046848">
    <property type="entry name" value="E_motif"/>
</dbReference>
<dbReference type="InterPro" id="IPR011990">
    <property type="entry name" value="TPR-like_helical_dom_sf"/>
</dbReference>
<name>A0A200QWP2_MACCD</name>
<comment type="caution">
    <text evidence="3">The sequence shown here is derived from an EMBL/GenBank/DDBJ whole genome shotgun (WGS) entry which is preliminary data.</text>
</comment>
<proteinExistence type="predicted"/>
<feature type="repeat" description="PPR" evidence="2">
    <location>
        <begin position="106"/>
        <end position="140"/>
    </location>
</feature>
<keyword evidence="1" id="KW-0677">Repeat</keyword>
<dbReference type="NCBIfam" id="TIGR00756">
    <property type="entry name" value="PPR"/>
    <property type="match status" value="3"/>
</dbReference>
<dbReference type="PROSITE" id="PS51375">
    <property type="entry name" value="PPR"/>
    <property type="match status" value="2"/>
</dbReference>
<evidence type="ECO:0000256" key="1">
    <source>
        <dbReference type="ARBA" id="ARBA00022737"/>
    </source>
</evidence>
<accession>A0A200QWP2</accession>
<evidence type="ECO:0000313" key="3">
    <source>
        <dbReference type="EMBL" id="OVA14852.1"/>
    </source>
</evidence>
<dbReference type="GO" id="GO:0009451">
    <property type="term" value="P:RNA modification"/>
    <property type="evidence" value="ECO:0007669"/>
    <property type="project" value="InterPro"/>
</dbReference>
<dbReference type="OMA" id="EPTKAMW"/>
<dbReference type="InParanoid" id="A0A200QWP2"/>